<comment type="caution">
    <text evidence="11">The sequence shown here is derived from an EMBL/GenBank/DDBJ whole genome shotgun (WGS) entry which is preliminary data.</text>
</comment>
<accession>A0ABN8P6Y2</accession>
<evidence type="ECO:0000256" key="2">
    <source>
        <dbReference type="ARBA" id="ARBA00008661"/>
    </source>
</evidence>
<evidence type="ECO:0000256" key="1">
    <source>
        <dbReference type="ARBA" id="ARBA00004323"/>
    </source>
</evidence>
<evidence type="ECO:0000313" key="11">
    <source>
        <dbReference type="EMBL" id="CAH3135761.1"/>
    </source>
</evidence>
<dbReference type="Gene3D" id="3.90.550.50">
    <property type="match status" value="1"/>
</dbReference>
<keyword evidence="5 10" id="KW-0812">Transmembrane</keyword>
<evidence type="ECO:0000256" key="5">
    <source>
        <dbReference type="ARBA" id="ARBA00022692"/>
    </source>
</evidence>
<evidence type="ECO:0000256" key="4">
    <source>
        <dbReference type="ARBA" id="ARBA00022679"/>
    </source>
</evidence>
<evidence type="ECO:0000256" key="10">
    <source>
        <dbReference type="RuleBase" id="RU363063"/>
    </source>
</evidence>
<gene>
    <name evidence="11" type="ORF">PLOB_00038059</name>
</gene>
<dbReference type="Proteomes" id="UP001159405">
    <property type="component" value="Unassembled WGS sequence"/>
</dbReference>
<evidence type="ECO:0000256" key="3">
    <source>
        <dbReference type="ARBA" id="ARBA00022676"/>
    </source>
</evidence>
<keyword evidence="7 10" id="KW-1133">Transmembrane helix</keyword>
<evidence type="ECO:0000313" key="12">
    <source>
        <dbReference type="Proteomes" id="UP001159405"/>
    </source>
</evidence>
<evidence type="ECO:0000256" key="7">
    <source>
        <dbReference type="ARBA" id="ARBA00022989"/>
    </source>
</evidence>
<feature type="transmembrane region" description="Helical" evidence="10">
    <location>
        <begin position="7"/>
        <end position="26"/>
    </location>
</feature>
<dbReference type="EC" id="2.4.1.-" evidence="10"/>
<protein>
    <recommendedName>
        <fullName evidence="10">Hexosyltransferase</fullName>
        <ecNumber evidence="10">2.4.1.-</ecNumber>
    </recommendedName>
</protein>
<proteinExistence type="inferred from homology"/>
<organism evidence="11 12">
    <name type="scientific">Porites lobata</name>
    <dbReference type="NCBI Taxonomy" id="104759"/>
    <lineage>
        <taxon>Eukaryota</taxon>
        <taxon>Metazoa</taxon>
        <taxon>Cnidaria</taxon>
        <taxon>Anthozoa</taxon>
        <taxon>Hexacorallia</taxon>
        <taxon>Scleractinia</taxon>
        <taxon>Fungiina</taxon>
        <taxon>Poritidae</taxon>
        <taxon>Porites</taxon>
    </lineage>
</organism>
<name>A0ABN8P6Y2_9CNID</name>
<evidence type="ECO:0000256" key="8">
    <source>
        <dbReference type="ARBA" id="ARBA00023034"/>
    </source>
</evidence>
<evidence type="ECO:0000256" key="6">
    <source>
        <dbReference type="ARBA" id="ARBA00022968"/>
    </source>
</evidence>
<comment type="similarity">
    <text evidence="2 10">Belongs to the glycosyltransferase 31 family.</text>
</comment>
<keyword evidence="12" id="KW-1185">Reference proteome</keyword>
<keyword evidence="3 10" id="KW-0328">Glycosyltransferase</keyword>
<keyword evidence="6 10" id="KW-0735">Signal-anchor</keyword>
<keyword evidence="9 10" id="KW-0472">Membrane</keyword>
<comment type="subcellular location">
    <subcellularLocation>
        <location evidence="1 10">Golgi apparatus membrane</location>
        <topology evidence="1 10">Single-pass type II membrane protein</topology>
    </subcellularLocation>
</comment>
<keyword evidence="8 10" id="KW-0333">Golgi apparatus</keyword>
<dbReference type="Pfam" id="PF01762">
    <property type="entry name" value="Galactosyl_T"/>
    <property type="match status" value="1"/>
</dbReference>
<keyword evidence="4" id="KW-0808">Transferase</keyword>
<reference evidence="11 12" key="1">
    <citation type="submission" date="2022-05" db="EMBL/GenBank/DDBJ databases">
        <authorList>
            <consortium name="Genoscope - CEA"/>
            <person name="William W."/>
        </authorList>
    </citation>
    <scope>NUCLEOTIDE SEQUENCE [LARGE SCALE GENOMIC DNA]</scope>
</reference>
<dbReference type="InterPro" id="IPR002659">
    <property type="entry name" value="Glyco_trans_31"/>
</dbReference>
<dbReference type="EMBL" id="CALNXK010000056">
    <property type="protein sequence ID" value="CAH3135761.1"/>
    <property type="molecule type" value="Genomic_DNA"/>
</dbReference>
<evidence type="ECO:0000256" key="9">
    <source>
        <dbReference type="ARBA" id="ARBA00023136"/>
    </source>
</evidence>
<dbReference type="PANTHER" id="PTHR11214:SF3">
    <property type="entry name" value="BETA-1,3-GALACTOSYLTRANSFERASE 6"/>
    <property type="match status" value="1"/>
</dbReference>
<dbReference type="PANTHER" id="PTHR11214">
    <property type="entry name" value="BETA-1,3-N-ACETYLGLUCOSAMINYLTRANSFERASE"/>
    <property type="match status" value="1"/>
</dbReference>
<sequence>MRWKNALFLAVVCSQFFLVTVLIYLIRSCNKTPMLASEYERTRKVNGDIKASNLSRRSSYRHPTIFSTSKLKLFVKKNNPTDEDKEKFDHLKIKGMENSTRYNGNKTSLVINNLDHIRPKKRLKLIIAILSAPIRFDRREGIRRTWMSECTSGEVVCRFFTDSLSDMEPNVQTALTNENARYGDIEFMPIPKGYNFGLRLLWLMEWSVERYEFDFFLRMDDDYFVCLKRLLFEIPFRPQKRLYWGYVHCEVEGLVRIDEGFIILSGDLVREFMSKKASLLCHPFGDQTIAIWMNDVKNVIHFHDPRIYHDVTAHIPEFKSLEEVCGTYISLHGSYLHEMLVYWKIATRNNYSTYWVPSIQPISNLCPLSRRFDWRAMGGPPYGWEPKPCVLKPLWNIGKMHRGRNMM</sequence>